<sequence>MVEDDDTGENGRKRWYALCRRRIHSGHCTYLTAWFGELSTGTSTLPEPFTGHAAHREVSAVHVGGPAWSDPGGVVATGLEVAVVASNHRRSLNARHKQILAVLNSAAEPLSTSAIRREANQGRATQLVAEQVYRSLCGLYSRGYIQRLTKDGTSEIYWAVCRS</sequence>
<protein>
    <submittedName>
        <fullName evidence="1">Uncharacterized protein</fullName>
    </submittedName>
</protein>
<accession>A0A5S9R0N8</accession>
<dbReference type="EMBL" id="CACSIP010000025">
    <property type="protein sequence ID" value="CAA0126541.1"/>
    <property type="molecule type" value="Genomic_DNA"/>
</dbReference>
<dbReference type="AlphaFoldDB" id="A0A5S9R0N8"/>
<gene>
    <name evidence="1" type="ORF">AELLOGFF_04849</name>
</gene>
<evidence type="ECO:0000313" key="2">
    <source>
        <dbReference type="Proteomes" id="UP000430146"/>
    </source>
</evidence>
<organism evidence="1 2">
    <name type="scientific">Mycolicibacterium vanbaalenii</name>
    <name type="common">Mycobacterium vanbaalenii</name>
    <dbReference type="NCBI Taxonomy" id="110539"/>
    <lineage>
        <taxon>Bacteria</taxon>
        <taxon>Bacillati</taxon>
        <taxon>Actinomycetota</taxon>
        <taxon>Actinomycetes</taxon>
        <taxon>Mycobacteriales</taxon>
        <taxon>Mycobacteriaceae</taxon>
        <taxon>Mycolicibacterium</taxon>
    </lineage>
</organism>
<name>A0A5S9R0N8_MYCVN</name>
<evidence type="ECO:0000313" key="1">
    <source>
        <dbReference type="EMBL" id="CAA0126541.1"/>
    </source>
</evidence>
<keyword evidence="2" id="KW-1185">Reference proteome</keyword>
<reference evidence="1 2" key="1">
    <citation type="submission" date="2019-11" db="EMBL/GenBank/DDBJ databases">
        <authorList>
            <person name="Holert J."/>
        </authorList>
    </citation>
    <scope>NUCLEOTIDE SEQUENCE [LARGE SCALE GENOMIC DNA]</scope>
    <source>
        <strain evidence="1">BC8_1</strain>
    </source>
</reference>
<dbReference type="Proteomes" id="UP000430146">
    <property type="component" value="Unassembled WGS sequence"/>
</dbReference>
<proteinExistence type="predicted"/>